<gene>
    <name evidence="2" type="ORF">OC842_005004</name>
</gene>
<dbReference type="AlphaFoldDB" id="A0AAN6G859"/>
<evidence type="ECO:0000313" key="3">
    <source>
        <dbReference type="Proteomes" id="UP001176521"/>
    </source>
</evidence>
<dbReference type="EMBL" id="JAPDMQ010000328">
    <property type="protein sequence ID" value="KAK0527025.1"/>
    <property type="molecule type" value="Genomic_DNA"/>
</dbReference>
<feature type="compositionally biased region" description="Low complexity" evidence="1">
    <location>
        <begin position="907"/>
        <end position="916"/>
    </location>
</feature>
<feature type="compositionally biased region" description="Polar residues" evidence="1">
    <location>
        <begin position="502"/>
        <end position="514"/>
    </location>
</feature>
<name>A0AAN6G859_9BASI</name>
<accession>A0AAN6G859</accession>
<keyword evidence="3" id="KW-1185">Reference proteome</keyword>
<feature type="compositionally biased region" description="Acidic residues" evidence="1">
    <location>
        <begin position="1029"/>
        <end position="1043"/>
    </location>
</feature>
<evidence type="ECO:0008006" key="4">
    <source>
        <dbReference type="Google" id="ProtNLM"/>
    </source>
</evidence>
<evidence type="ECO:0000256" key="1">
    <source>
        <dbReference type="SAM" id="MobiDB-lite"/>
    </source>
</evidence>
<organism evidence="2 3">
    <name type="scientific">Tilletia horrida</name>
    <dbReference type="NCBI Taxonomy" id="155126"/>
    <lineage>
        <taxon>Eukaryota</taxon>
        <taxon>Fungi</taxon>
        <taxon>Dikarya</taxon>
        <taxon>Basidiomycota</taxon>
        <taxon>Ustilaginomycotina</taxon>
        <taxon>Exobasidiomycetes</taxon>
        <taxon>Tilletiales</taxon>
        <taxon>Tilletiaceae</taxon>
        <taxon>Tilletia</taxon>
    </lineage>
</organism>
<protein>
    <recommendedName>
        <fullName evidence="4">ELYS-like domain-containing protein</fullName>
    </recommendedName>
</protein>
<feature type="region of interest" description="Disordered" evidence="1">
    <location>
        <begin position="764"/>
        <end position="1079"/>
    </location>
</feature>
<feature type="compositionally biased region" description="Acidic residues" evidence="1">
    <location>
        <begin position="490"/>
        <end position="499"/>
    </location>
</feature>
<feature type="compositionally biased region" description="Acidic residues" evidence="1">
    <location>
        <begin position="1000"/>
        <end position="1017"/>
    </location>
</feature>
<feature type="region of interest" description="Disordered" evidence="1">
    <location>
        <begin position="461"/>
        <end position="519"/>
    </location>
</feature>
<feature type="compositionally biased region" description="Polar residues" evidence="1">
    <location>
        <begin position="868"/>
        <end position="879"/>
    </location>
</feature>
<feature type="compositionally biased region" description="Low complexity" evidence="1">
    <location>
        <begin position="1061"/>
        <end position="1070"/>
    </location>
</feature>
<feature type="region of interest" description="Disordered" evidence="1">
    <location>
        <begin position="614"/>
        <end position="674"/>
    </location>
</feature>
<feature type="compositionally biased region" description="Low complexity" evidence="1">
    <location>
        <begin position="973"/>
        <end position="985"/>
    </location>
</feature>
<feature type="compositionally biased region" description="Low complexity" evidence="1">
    <location>
        <begin position="655"/>
        <end position="674"/>
    </location>
</feature>
<reference evidence="2" key="1">
    <citation type="journal article" date="2023" name="PhytoFront">
        <title>Draft Genome Resources of Seven Strains of Tilletia horrida, Causal Agent of Kernel Smut of Rice.</title>
        <authorList>
            <person name="Khanal S."/>
            <person name="Antony Babu S."/>
            <person name="Zhou X.G."/>
        </authorList>
    </citation>
    <scope>NUCLEOTIDE SEQUENCE</scope>
    <source>
        <strain evidence="2">TX3</strain>
    </source>
</reference>
<proteinExistence type="predicted"/>
<feature type="compositionally biased region" description="Acidic residues" evidence="1">
    <location>
        <begin position="917"/>
        <end position="934"/>
    </location>
</feature>
<sequence length="1079" mass="114366">MDVDSAPPPGGAREGSDSPFVQVNAESYPYTPDVQAGLEQTQHDVRAALRQAMAGAEHEPAAAQVLAASAFLFDSLLSLEAGRYPPLSAEERSAILDDAPGSVARAQATYYLLRDRVLAAPPARPEEGLQLSVIEPHPSATRWAARNALRLTRQQRVLVDALWLIDHGHLDLGVDTLIELVAASKPTLLKPYLTSEAVLQIFFRLAARAESERIEHANLPPNLRNHSGSRPPATKRFVHFTETFLQLGIATLFSPGRFSQDSPRSALSRRAVEAYLINVCRVRSFGEAWKWLDERFGPAGGYEYAWNSESMYSTLFVALIESIASPSPLRRQLLEIVSLPLSQSDIRTLDTYATKVPPTSTNSQAVSHSRKARAVIAEVLFIRYIQSGRYSDALALDAQLELQSAQFEPDNFERPGFVSEAEEFEARRKRRANLLRAARDVMPGVQRSLLDVRRVQTAIAAAGTAPPQQRAQGGSGVEGSWQDVSREDALGDADGDADMDVSTPSPKEAPNTQTFKDELVPLSASAALRGKRTAGAGNTASDRTAAPTAAIVHASDPQAALISALVSNSVDIDAQGTRSGPRKSQSSHFDSSFIAQSRGARISGNFGRSSVGLGGDSSLLGVGTPRRTSPLTPLSARVSPAPGPIPTRASPFGVRGRSSLAGGAPSPASFASPRRTLSGQLDLSAVAAADSSSIGPADRSSSPAMHLAHLFRQPERRYVATVDIPVSKGGGGATTERWAADQNMRLNTNRDGDFAATPTLSALADQASFGGDGTILPETPTEEEEDPANRTLKPSTADADGDEDGDTSVRMPGAWDAVQTQQSTKSKRAAGARGAGAKGPEGRAKRSRRAANVEPSIGSAAQPDQPGPISSTPAARRTTNALSSSSRNPRARPPPPPSGLRRMTRASSVLSVSSSGDGDDTQSIVEEDDREDADSAALPDMIEVGGHAPPTVVRTTSTTTVTAKTGGRRQTRASKTTTSTKTTASGPARTRRSSRLASQEPEDDDAVAEGDDDDNDNDGVSVSGSESGMETEEDGSQIGDEDEGSSRTGGRRTRKRAPAGSRRTATATKRTSSRTKARK</sequence>
<dbReference type="Proteomes" id="UP001176521">
    <property type="component" value="Unassembled WGS sequence"/>
</dbReference>
<comment type="caution">
    <text evidence="2">The sequence shown here is derived from an EMBL/GenBank/DDBJ whole genome shotgun (WGS) entry which is preliminary data.</text>
</comment>
<evidence type="ECO:0000313" key="2">
    <source>
        <dbReference type="EMBL" id="KAK0527025.1"/>
    </source>
</evidence>
<feature type="compositionally biased region" description="Low complexity" evidence="1">
    <location>
        <begin position="1018"/>
        <end position="1028"/>
    </location>
</feature>
<feature type="compositionally biased region" description="Low complexity" evidence="1">
    <location>
        <begin position="951"/>
        <end position="965"/>
    </location>
</feature>
<feature type="compositionally biased region" description="Low complexity" evidence="1">
    <location>
        <begin position="614"/>
        <end position="623"/>
    </location>
</feature>